<evidence type="ECO:0000313" key="4">
    <source>
        <dbReference type="Proteomes" id="UP001303473"/>
    </source>
</evidence>
<dbReference type="PANTHER" id="PTHR28067">
    <property type="entry name" value="DNA REPLICATION REGULATOR SLD3"/>
    <property type="match status" value="1"/>
</dbReference>
<feature type="compositionally biased region" description="Low complexity" evidence="1">
    <location>
        <begin position="828"/>
        <end position="837"/>
    </location>
</feature>
<feature type="compositionally biased region" description="Pro residues" evidence="1">
    <location>
        <begin position="865"/>
        <end position="876"/>
    </location>
</feature>
<feature type="compositionally biased region" description="Basic and acidic residues" evidence="1">
    <location>
        <begin position="369"/>
        <end position="378"/>
    </location>
</feature>
<dbReference type="Proteomes" id="UP001303473">
    <property type="component" value="Unassembled WGS sequence"/>
</dbReference>
<dbReference type="AlphaFoldDB" id="A0AAN6NGY7"/>
<accession>A0AAN6NGY7</accession>
<protein>
    <submittedName>
        <fullName evidence="3">DNA replication regulator SLD3-domain-containing protein</fullName>
    </submittedName>
</protein>
<reference evidence="4" key="1">
    <citation type="journal article" date="2023" name="Mol. Phylogenet. Evol.">
        <title>Genome-scale phylogeny and comparative genomics of the fungal order Sordariales.</title>
        <authorList>
            <person name="Hensen N."/>
            <person name="Bonometti L."/>
            <person name="Westerberg I."/>
            <person name="Brannstrom I.O."/>
            <person name="Guillou S."/>
            <person name="Cros-Aarteil S."/>
            <person name="Calhoun S."/>
            <person name="Haridas S."/>
            <person name="Kuo A."/>
            <person name="Mondo S."/>
            <person name="Pangilinan J."/>
            <person name="Riley R."/>
            <person name="LaButti K."/>
            <person name="Andreopoulos B."/>
            <person name="Lipzen A."/>
            <person name="Chen C."/>
            <person name="Yan M."/>
            <person name="Daum C."/>
            <person name="Ng V."/>
            <person name="Clum A."/>
            <person name="Steindorff A."/>
            <person name="Ohm R.A."/>
            <person name="Martin F."/>
            <person name="Silar P."/>
            <person name="Natvig D.O."/>
            <person name="Lalanne C."/>
            <person name="Gautier V."/>
            <person name="Ament-Velasquez S.L."/>
            <person name="Kruys A."/>
            <person name="Hutchinson M.I."/>
            <person name="Powell A.J."/>
            <person name="Barry K."/>
            <person name="Miller A.N."/>
            <person name="Grigoriev I.V."/>
            <person name="Debuchy R."/>
            <person name="Gladieux P."/>
            <person name="Hiltunen Thoren M."/>
            <person name="Johannesson H."/>
        </authorList>
    </citation>
    <scope>NUCLEOTIDE SEQUENCE [LARGE SCALE GENOMIC DNA]</scope>
    <source>
        <strain evidence="4">CBS 340.73</strain>
    </source>
</reference>
<feature type="domain" description="DNA replication regulator Sld3 C-terminal" evidence="2">
    <location>
        <begin position="288"/>
        <end position="818"/>
    </location>
</feature>
<evidence type="ECO:0000256" key="1">
    <source>
        <dbReference type="SAM" id="MobiDB-lite"/>
    </source>
</evidence>
<comment type="caution">
    <text evidence="3">The sequence shown here is derived from an EMBL/GenBank/DDBJ whole genome shotgun (WGS) entry which is preliminary data.</text>
</comment>
<keyword evidence="4" id="KW-1185">Reference proteome</keyword>
<dbReference type="PANTHER" id="PTHR28067:SF1">
    <property type="entry name" value="DNA REPLICATION REGULATOR SLD3"/>
    <property type="match status" value="1"/>
</dbReference>
<feature type="region of interest" description="Disordered" evidence="1">
    <location>
        <begin position="369"/>
        <end position="393"/>
    </location>
</feature>
<dbReference type="Pfam" id="PF08639">
    <property type="entry name" value="Sld3_STD"/>
    <property type="match status" value="1"/>
</dbReference>
<gene>
    <name evidence="3" type="ORF">QBC46DRAFT_277823</name>
</gene>
<proteinExistence type="predicted"/>
<feature type="region of interest" description="Disordered" evidence="1">
    <location>
        <begin position="566"/>
        <end position="602"/>
    </location>
</feature>
<feature type="region of interest" description="Disordered" evidence="1">
    <location>
        <begin position="928"/>
        <end position="985"/>
    </location>
</feature>
<organism evidence="3 4">
    <name type="scientific">Diplogelasinospora grovesii</name>
    <dbReference type="NCBI Taxonomy" id="303347"/>
    <lineage>
        <taxon>Eukaryota</taxon>
        <taxon>Fungi</taxon>
        <taxon>Dikarya</taxon>
        <taxon>Ascomycota</taxon>
        <taxon>Pezizomycotina</taxon>
        <taxon>Sordariomycetes</taxon>
        <taxon>Sordariomycetidae</taxon>
        <taxon>Sordariales</taxon>
        <taxon>Diplogelasinosporaceae</taxon>
        <taxon>Diplogelasinospora</taxon>
    </lineage>
</organism>
<evidence type="ECO:0000313" key="3">
    <source>
        <dbReference type="EMBL" id="KAK3945315.1"/>
    </source>
</evidence>
<dbReference type="GO" id="GO:0006270">
    <property type="term" value="P:DNA replication initiation"/>
    <property type="evidence" value="ECO:0007669"/>
    <property type="project" value="InterPro"/>
</dbReference>
<feature type="compositionally biased region" description="Polar residues" evidence="1">
    <location>
        <begin position="967"/>
        <end position="978"/>
    </location>
</feature>
<dbReference type="InterPro" id="IPR013948">
    <property type="entry name" value="DNA_replication_reg_Sld3_C"/>
</dbReference>
<sequence length="1001" mass="108459">MSSTIRPGSSSRSATGILAPICPATLNQKGRHVDLSSDAKKRKRDAHSLPTDDLLKPAIVLKPHPSSLVVKPSLLHPLMLLPRENLPLSTLDLAQPHGDLPASRSYESKIKILDLEGRLGSNVLIARSETSRMVFAIEREDNGLYCLCKLGGWVDVEKLSQSATVVCSQRLKSCRPAAPSSAVVQALITPQMYKENKRRKLAIEEIQSMVRKRSVSVVGKEPPSQSSTPVETNAEDADAEVVDSPAEADNRGMVPVEKPTAKPEAREVVAVPQPEPSNDGLSQPSAEDIFQNIRTHYLETLYHSMGSLAYFAKGPLSRARAAFHLDCESNLDMNDLIDFLKSLVMTTILIDKKYRETIPDIISTMKMHVDDSENGESKVKKRKPKKPKMGKDGLYASEDEHVRKWWAAQKPSGLGDDQKMVDLETRYHISCLRQRETQLQMILILEILALEPLRRPTEIAEDSQLPGMESQSVLKEACQETAKKRSKHNLPVLLDVHVDRLCIWQTTASDEVKSLAESQVPQAGTAKPERASSDPLRDFCIDIIVPFFSARLPELCDSINRKLGGPVVQPPPKERHTKPAVPAPKPRPGAPMKRTSSIKKDSERTLERVLSNERMRRSVSRGPSGALALLRSASVTAIPGLKREGSEPLLAMIPKAADATSLKDKAVSVFSRSTSTSSMQDLRAQRKAKVEAELKDAISALKKPNRALVGKEVVEEAEKRIFSGVPQPKSKLKKPSRASAAQQVVKATPANNRFKDVIAAESQQAYNSQFGSRELVSDDYLVPPSSAVVPSSGSASRRTSNMFSRSPAAAAVQATPARPSSVPAFVFQGGQNDPQQDGNDDDDEGGIPLSPVLTRKAAVAAVAAPAPPPPPPPPRPTFASGSNKNTAPAAAASIVESSSPGLVNLFETPLKPRSAMIIDKGNKGKGSNLFAALSENTPTTPGRPLPETPKSSRSISIGKKGVESGTIAASPSPSAGRTTQKKKDMTIYQRLGWDDELDDLA</sequence>
<feature type="region of interest" description="Disordered" evidence="1">
    <location>
        <begin position="214"/>
        <end position="284"/>
    </location>
</feature>
<feature type="region of interest" description="Disordered" evidence="1">
    <location>
        <begin position="810"/>
        <end position="898"/>
    </location>
</feature>
<evidence type="ECO:0000259" key="2">
    <source>
        <dbReference type="Pfam" id="PF08639"/>
    </source>
</evidence>
<dbReference type="Gene3D" id="1.20.58.2130">
    <property type="match status" value="1"/>
</dbReference>
<feature type="compositionally biased region" description="Basic residues" evidence="1">
    <location>
        <begin position="379"/>
        <end position="388"/>
    </location>
</feature>
<dbReference type="InterPro" id="IPR042511">
    <property type="entry name" value="Sld3"/>
</dbReference>
<name>A0AAN6NGY7_9PEZI</name>
<feature type="compositionally biased region" description="Low complexity" evidence="1">
    <location>
        <begin position="810"/>
        <end position="820"/>
    </location>
</feature>
<dbReference type="GO" id="GO:0031261">
    <property type="term" value="C:DNA replication preinitiation complex"/>
    <property type="evidence" value="ECO:0007669"/>
    <property type="project" value="TreeGrafter"/>
</dbReference>
<dbReference type="EMBL" id="MU853755">
    <property type="protein sequence ID" value="KAK3945315.1"/>
    <property type="molecule type" value="Genomic_DNA"/>
</dbReference>